<protein>
    <submittedName>
        <fullName evidence="3">Uncharacterized protein</fullName>
    </submittedName>
</protein>
<organism evidence="3 4">
    <name type="scientific">Natrinema hispanicum</name>
    <dbReference type="NCBI Taxonomy" id="392421"/>
    <lineage>
        <taxon>Archaea</taxon>
        <taxon>Methanobacteriati</taxon>
        <taxon>Methanobacteriota</taxon>
        <taxon>Stenosarchaea group</taxon>
        <taxon>Halobacteria</taxon>
        <taxon>Halobacteriales</taxon>
        <taxon>Natrialbaceae</taxon>
        <taxon>Natrinema</taxon>
    </lineage>
</organism>
<reference evidence="3" key="1">
    <citation type="submission" date="2016-10" db="EMBL/GenBank/DDBJ databases">
        <authorList>
            <person name="de Groot N.N."/>
        </authorList>
    </citation>
    <scope>NUCLEOTIDE SEQUENCE [LARGE SCALE GENOMIC DNA]</scope>
    <source>
        <strain evidence="3">CDM_6</strain>
    </source>
</reference>
<dbReference type="Proteomes" id="UP000324021">
    <property type="component" value="Unassembled WGS sequence"/>
</dbReference>
<sequence>MKDISRRKLLAATGASTGLVVAGAGCLGDPTSSAGNNGEPDDTTSETDEGAAELTPLERWVPATGSAELLFHYRDLTTVRQLEDTLQPAVTEAVSTLPDGESATFVEQFADGESAVDSVCRFGSKGVAGNVVVAGSFDPDAADAALEPAAGDFGTFERDGVSVAVSSETLIVSPSDGAALEAILAAGVEGADRRIDSDVNFAPLLDHIGLSTFVWGEHERQNEANADGYGAAYAWSLGPETTTQSMVAVSADSQRMDEFEDTMADRFDDVTVETDGTVGVATRTIPTADYEYRDLFAERGSEPPQLQAGVTIDADSVARTVTVTFTAKSDGVDRLEIRDQNGLRDELTEVGQATTLEYESGASGTITAVAVGDETERVVATESFSF</sequence>
<dbReference type="OrthoDB" id="186682at2157"/>
<dbReference type="EMBL" id="FOIC01000010">
    <property type="protein sequence ID" value="SET68245.1"/>
    <property type="molecule type" value="Genomic_DNA"/>
</dbReference>
<evidence type="ECO:0000313" key="5">
    <source>
        <dbReference type="Proteomes" id="UP000324021"/>
    </source>
</evidence>
<dbReference type="EMBL" id="FMZP01000005">
    <property type="protein sequence ID" value="SDC57138.1"/>
    <property type="molecule type" value="Genomic_DNA"/>
</dbReference>
<evidence type="ECO:0000313" key="2">
    <source>
        <dbReference type="EMBL" id="SDC57138.1"/>
    </source>
</evidence>
<name>A0A1I0GDE6_9EURY</name>
<gene>
    <name evidence="3" type="ORF">SAMN04488694_11070</name>
    <name evidence="2" type="ORF">SAMN05192552_100550</name>
</gene>
<evidence type="ECO:0000313" key="3">
    <source>
        <dbReference type="EMBL" id="SET68245.1"/>
    </source>
</evidence>
<dbReference type="PROSITE" id="PS51318">
    <property type="entry name" value="TAT"/>
    <property type="match status" value="1"/>
</dbReference>
<reference evidence="4 5" key="2">
    <citation type="submission" date="2016-10" db="EMBL/GenBank/DDBJ databases">
        <authorList>
            <person name="Varghese N."/>
            <person name="Submissions S."/>
        </authorList>
    </citation>
    <scope>NUCLEOTIDE SEQUENCE [LARGE SCALE GENOMIC DNA]</scope>
    <source>
        <strain evidence="2 5">CDM_1</strain>
        <strain evidence="4">CDM_6</strain>
    </source>
</reference>
<feature type="region of interest" description="Disordered" evidence="1">
    <location>
        <begin position="25"/>
        <end position="53"/>
    </location>
</feature>
<feature type="compositionally biased region" description="Acidic residues" evidence="1">
    <location>
        <begin position="39"/>
        <end position="51"/>
    </location>
</feature>
<dbReference type="PROSITE" id="PS51257">
    <property type="entry name" value="PROKAR_LIPOPROTEIN"/>
    <property type="match status" value="1"/>
</dbReference>
<dbReference type="RefSeq" id="WP_092933078.1">
    <property type="nucleotide sequence ID" value="NZ_FMZP01000005.1"/>
</dbReference>
<proteinExistence type="predicted"/>
<evidence type="ECO:0000256" key="1">
    <source>
        <dbReference type="SAM" id="MobiDB-lite"/>
    </source>
</evidence>
<dbReference type="InterPro" id="IPR006311">
    <property type="entry name" value="TAT_signal"/>
</dbReference>
<evidence type="ECO:0000313" key="4">
    <source>
        <dbReference type="Proteomes" id="UP000199320"/>
    </source>
</evidence>
<accession>A0A1I0GDE6</accession>
<dbReference type="Proteomes" id="UP000199320">
    <property type="component" value="Unassembled WGS sequence"/>
</dbReference>
<keyword evidence="4" id="KW-1185">Reference proteome</keyword>
<dbReference type="AlphaFoldDB" id="A0A1I0GDE6"/>